<keyword evidence="2" id="KW-0677">Repeat</keyword>
<keyword evidence="1" id="KW-0433">Leucine-rich repeat</keyword>
<dbReference type="InterPro" id="IPR050216">
    <property type="entry name" value="LRR_domain-containing"/>
</dbReference>
<dbReference type="AlphaFoldDB" id="A0A0M3HQT8"/>
<dbReference type="SMART" id="SM00364">
    <property type="entry name" value="LRR_BAC"/>
    <property type="match status" value="7"/>
</dbReference>
<dbReference type="InterPro" id="IPR003591">
    <property type="entry name" value="Leu-rich_rpt_typical-subtyp"/>
</dbReference>
<protein>
    <submittedName>
        <fullName evidence="4">Leucine-rich repeat-containing protein 58</fullName>
    </submittedName>
</protein>
<dbReference type="PANTHER" id="PTHR48051:SF46">
    <property type="entry name" value="LEUCINE RICH REPEAT-CONTAINING DOMAIN PROTEIN"/>
    <property type="match status" value="1"/>
</dbReference>
<dbReference type="InterPro" id="IPR001611">
    <property type="entry name" value="Leu-rich_rpt"/>
</dbReference>
<dbReference type="InterPro" id="IPR032675">
    <property type="entry name" value="LRR_dom_sf"/>
</dbReference>
<keyword evidence="3" id="KW-1185">Reference proteome</keyword>
<reference evidence="4" key="1">
    <citation type="submission" date="2017-02" db="UniProtKB">
        <authorList>
            <consortium name="WormBaseParasite"/>
        </authorList>
    </citation>
    <scope>IDENTIFICATION</scope>
</reference>
<sequence length="369" mass="40872">MMDYDASFENAEVSTPSSSTQIEINLSEVGIDALPEHYFSINSPSYAPHLVKKISLSGNQIVQLPSTIAVFSNLQSLILCNNSLASLPEELGMLQNLYSLEARNNLLENLPKSFAMLSKLQTINLSGNRFTHMPHVLFQLKAVRALFMGGNLIETVPNAIGTMLSLDVLYLGGNRLHEVPATIGRLHNLTVLSLCSNQLETIPTTIADLQSLRTLALHSNLLRTLPTEIVRLRNLQYLSLRNNPLVNKFVRDMSFEPPTLKELAARIVKMKVPLSISNCVLPQVLIAYIASANQCVNPKCKGVYFDACVEHVKFVDFCGKYRVPLLQYLCSPRCSSPSPAYAHSDCSDSEGSDEWPSTSDYKLRKVMLG</sequence>
<dbReference type="PROSITE" id="PS51450">
    <property type="entry name" value="LRR"/>
    <property type="match status" value="2"/>
</dbReference>
<dbReference type="PANTHER" id="PTHR48051">
    <property type="match status" value="1"/>
</dbReference>
<dbReference type="SUPFAM" id="SSF52058">
    <property type="entry name" value="L domain-like"/>
    <property type="match status" value="1"/>
</dbReference>
<dbReference type="Gene3D" id="3.80.10.10">
    <property type="entry name" value="Ribonuclease Inhibitor"/>
    <property type="match status" value="1"/>
</dbReference>
<dbReference type="SMART" id="SM00369">
    <property type="entry name" value="LRR_TYP"/>
    <property type="match status" value="7"/>
</dbReference>
<evidence type="ECO:0000256" key="1">
    <source>
        <dbReference type="ARBA" id="ARBA00022614"/>
    </source>
</evidence>
<organism evidence="3 4">
    <name type="scientific">Ascaris lumbricoides</name>
    <name type="common">Giant roundworm</name>
    <dbReference type="NCBI Taxonomy" id="6252"/>
    <lineage>
        <taxon>Eukaryota</taxon>
        <taxon>Metazoa</taxon>
        <taxon>Ecdysozoa</taxon>
        <taxon>Nematoda</taxon>
        <taxon>Chromadorea</taxon>
        <taxon>Rhabditida</taxon>
        <taxon>Spirurina</taxon>
        <taxon>Ascaridomorpha</taxon>
        <taxon>Ascaridoidea</taxon>
        <taxon>Ascarididae</taxon>
        <taxon>Ascaris</taxon>
    </lineage>
</organism>
<dbReference type="Pfam" id="PF13855">
    <property type="entry name" value="LRR_8"/>
    <property type="match status" value="2"/>
</dbReference>
<evidence type="ECO:0000313" key="4">
    <source>
        <dbReference type="WBParaSite" id="ALUE_0000453001-mRNA-1"/>
    </source>
</evidence>
<dbReference type="WBParaSite" id="ALUE_0000453001-mRNA-1">
    <property type="protein sequence ID" value="ALUE_0000453001-mRNA-1"/>
    <property type="gene ID" value="ALUE_0000453001"/>
</dbReference>
<dbReference type="Proteomes" id="UP000036681">
    <property type="component" value="Unplaced"/>
</dbReference>
<evidence type="ECO:0000256" key="2">
    <source>
        <dbReference type="ARBA" id="ARBA00022737"/>
    </source>
</evidence>
<evidence type="ECO:0000313" key="3">
    <source>
        <dbReference type="Proteomes" id="UP000036681"/>
    </source>
</evidence>
<accession>A0A0M3HQT8</accession>
<dbReference type="GO" id="GO:0005737">
    <property type="term" value="C:cytoplasm"/>
    <property type="evidence" value="ECO:0007669"/>
    <property type="project" value="TreeGrafter"/>
</dbReference>
<proteinExistence type="predicted"/>
<name>A0A0M3HQT8_ASCLU</name>